<sequence>MAALPILLLSTALLFGGAVLAHLIGAASVLSFFAADRARFLAAAPQRIIAHIDLFSIMSMPLFILAGEIMNRAGVTRALIDLAMALMARLKGGLGHVNILTSVFFAGISGSAMADAASVSNTLVPAMRKAGYTSSYAGAITAASSVIGPIIPPSIIMIFYGALMNTSVAALFIAGIVPGLVMAAALFGANAWMAHRHNHPTGERVPPREILRRFVYALPATVIPVIILSGIVFGIMTPTEAAGVAVCCAILAGVIYGQMSLRKLIESLERTAVLSGSIFILLSAVAIFGYLAGLEQIPSRLAEQLIGLGFDGWKYLLLLNLVFLVAGMFLEVPVALALLVPLLVPTGIEMGADPVHLGIVIIVNLTLGIVTPPFGAALLVVSAVSGTPYWSIARAAAPFLLVQLGVLMLLTFVPEISLFLPRLSGFVN</sequence>
<accession>A0A2T7USV9</accession>
<proteinExistence type="inferred from homology"/>
<dbReference type="InterPro" id="IPR010656">
    <property type="entry name" value="DctM"/>
</dbReference>
<keyword evidence="4 7" id="KW-0812">Transmembrane</keyword>
<dbReference type="InterPro" id="IPR004681">
    <property type="entry name" value="TRAP_DctM"/>
</dbReference>
<dbReference type="OrthoDB" id="9790209at2"/>
<dbReference type="AlphaFoldDB" id="A0A2T7USV9"/>
<feature type="domain" description="TRAP C4-dicarboxylate transport system permease DctM subunit" evidence="8">
    <location>
        <begin position="11"/>
        <end position="416"/>
    </location>
</feature>
<keyword evidence="5 7" id="KW-1133">Transmembrane helix</keyword>
<reference evidence="9 10" key="1">
    <citation type="journal article" date="2011" name="Syst. Appl. Microbiol.">
        <title>Defluviimonas denitrificans gen. nov., sp. nov., and Pararhodobacter aggregans gen. nov., sp. nov., non-phototrophic Rhodobacteraceae from the biofilter of a marine aquaculture.</title>
        <authorList>
            <person name="Foesel B.U."/>
            <person name="Drake H.L."/>
            <person name="Schramm A."/>
        </authorList>
    </citation>
    <scope>NUCLEOTIDE SEQUENCE [LARGE SCALE GENOMIC DNA]</scope>
    <source>
        <strain evidence="9 10">D1-19</strain>
    </source>
</reference>
<comment type="caution">
    <text evidence="9">The sequence shown here is derived from an EMBL/GenBank/DDBJ whole genome shotgun (WGS) entry which is preliminary data.</text>
</comment>
<feature type="transmembrane region" description="Helical" evidence="7">
    <location>
        <begin position="355"/>
        <end position="380"/>
    </location>
</feature>
<dbReference type="NCBIfam" id="TIGR00786">
    <property type="entry name" value="dctM"/>
    <property type="match status" value="1"/>
</dbReference>
<dbReference type="Pfam" id="PF06808">
    <property type="entry name" value="DctM"/>
    <property type="match status" value="1"/>
</dbReference>
<keyword evidence="10" id="KW-1185">Reference proteome</keyword>
<keyword evidence="2" id="KW-1003">Cell membrane</keyword>
<comment type="similarity">
    <text evidence="7">Belongs to the TRAP transporter large permease family.</text>
</comment>
<organism evidence="9 10">
    <name type="scientific">Pararhodobacter aggregans</name>
    <dbReference type="NCBI Taxonomy" id="404875"/>
    <lineage>
        <taxon>Bacteria</taxon>
        <taxon>Pseudomonadati</taxon>
        <taxon>Pseudomonadota</taxon>
        <taxon>Alphaproteobacteria</taxon>
        <taxon>Rhodobacterales</taxon>
        <taxon>Paracoccaceae</taxon>
        <taxon>Pararhodobacter</taxon>
    </lineage>
</organism>
<feature type="transmembrane region" description="Helical" evidence="7">
    <location>
        <begin position="214"/>
        <end position="235"/>
    </location>
</feature>
<name>A0A2T7USV9_9RHOB</name>
<feature type="transmembrane region" description="Helical" evidence="7">
    <location>
        <begin position="271"/>
        <end position="293"/>
    </location>
</feature>
<feature type="transmembrane region" description="Helical" evidence="7">
    <location>
        <begin position="392"/>
        <end position="413"/>
    </location>
</feature>
<comment type="function">
    <text evidence="7">Part of the tripartite ATP-independent periplasmic (TRAP) transport system.</text>
</comment>
<dbReference type="Proteomes" id="UP000244810">
    <property type="component" value="Unassembled WGS sequence"/>
</dbReference>
<evidence type="ECO:0000256" key="6">
    <source>
        <dbReference type="ARBA" id="ARBA00023136"/>
    </source>
</evidence>
<comment type="subcellular location">
    <subcellularLocation>
        <location evidence="1 7">Cell inner membrane</location>
        <topology evidence="1 7">Multi-pass membrane protein</topology>
    </subcellularLocation>
</comment>
<gene>
    <name evidence="9" type="ORF">DDE23_09695</name>
</gene>
<feature type="transmembrane region" description="Helical" evidence="7">
    <location>
        <begin position="48"/>
        <end position="66"/>
    </location>
</feature>
<protein>
    <recommendedName>
        <fullName evidence="7">TRAP transporter large permease protein</fullName>
    </recommendedName>
</protein>
<feature type="transmembrane region" description="Helical" evidence="7">
    <location>
        <begin position="169"/>
        <end position="193"/>
    </location>
</feature>
<evidence type="ECO:0000259" key="8">
    <source>
        <dbReference type="Pfam" id="PF06808"/>
    </source>
</evidence>
<feature type="transmembrane region" description="Helical" evidence="7">
    <location>
        <begin position="313"/>
        <end position="343"/>
    </location>
</feature>
<dbReference type="GO" id="GO:0005886">
    <property type="term" value="C:plasma membrane"/>
    <property type="evidence" value="ECO:0007669"/>
    <property type="project" value="UniProtKB-SubCell"/>
</dbReference>
<evidence type="ECO:0000256" key="1">
    <source>
        <dbReference type="ARBA" id="ARBA00004429"/>
    </source>
</evidence>
<keyword evidence="7" id="KW-0813">Transport</keyword>
<feature type="transmembrane region" description="Helical" evidence="7">
    <location>
        <begin position="136"/>
        <end position="163"/>
    </location>
</feature>
<evidence type="ECO:0000256" key="4">
    <source>
        <dbReference type="ARBA" id="ARBA00022692"/>
    </source>
</evidence>
<dbReference type="RefSeq" id="WP_107751078.1">
    <property type="nucleotide sequence ID" value="NZ_QBKF01000003.1"/>
</dbReference>
<evidence type="ECO:0000313" key="10">
    <source>
        <dbReference type="Proteomes" id="UP000244810"/>
    </source>
</evidence>
<evidence type="ECO:0000256" key="5">
    <source>
        <dbReference type="ARBA" id="ARBA00022989"/>
    </source>
</evidence>
<evidence type="ECO:0000256" key="2">
    <source>
        <dbReference type="ARBA" id="ARBA00022475"/>
    </source>
</evidence>
<dbReference type="EMBL" id="QDDR01000004">
    <property type="protein sequence ID" value="PVE47706.1"/>
    <property type="molecule type" value="Genomic_DNA"/>
</dbReference>
<evidence type="ECO:0000256" key="3">
    <source>
        <dbReference type="ARBA" id="ARBA00022519"/>
    </source>
</evidence>
<dbReference type="GO" id="GO:0022857">
    <property type="term" value="F:transmembrane transporter activity"/>
    <property type="evidence" value="ECO:0007669"/>
    <property type="project" value="UniProtKB-UniRule"/>
</dbReference>
<dbReference type="PANTHER" id="PTHR33362">
    <property type="entry name" value="SIALIC ACID TRAP TRANSPORTER PERMEASE PROTEIN SIAT-RELATED"/>
    <property type="match status" value="1"/>
</dbReference>
<feature type="transmembrane region" description="Helical" evidence="7">
    <location>
        <begin position="241"/>
        <end position="259"/>
    </location>
</feature>
<keyword evidence="6 7" id="KW-0472">Membrane</keyword>
<evidence type="ECO:0000256" key="7">
    <source>
        <dbReference type="RuleBase" id="RU369079"/>
    </source>
</evidence>
<comment type="caution">
    <text evidence="7">Lacks conserved residue(s) required for the propagation of feature annotation.</text>
</comment>
<feature type="transmembrane region" description="Helical" evidence="7">
    <location>
        <begin position="103"/>
        <end position="124"/>
    </location>
</feature>
<dbReference type="PANTHER" id="PTHR33362:SF2">
    <property type="entry name" value="TRAP TRANSPORTER LARGE PERMEASE PROTEIN"/>
    <property type="match status" value="1"/>
</dbReference>
<comment type="subunit">
    <text evidence="7">The complex comprises the extracytoplasmic solute receptor protein and the two transmembrane proteins.</text>
</comment>
<evidence type="ECO:0000313" key="9">
    <source>
        <dbReference type="EMBL" id="PVE47706.1"/>
    </source>
</evidence>
<dbReference type="PIRSF" id="PIRSF006066">
    <property type="entry name" value="HI0050"/>
    <property type="match status" value="1"/>
</dbReference>
<keyword evidence="3 7" id="KW-0997">Cell inner membrane</keyword>